<dbReference type="GO" id="GO:0005524">
    <property type="term" value="F:ATP binding"/>
    <property type="evidence" value="ECO:0007669"/>
    <property type="project" value="UniProtKB-UniRule"/>
</dbReference>
<evidence type="ECO:0000256" key="9">
    <source>
        <dbReference type="ARBA" id="ARBA00022741"/>
    </source>
</evidence>
<dbReference type="NCBIfam" id="NF009844">
    <property type="entry name" value="PRK13318.1-2"/>
    <property type="match status" value="1"/>
</dbReference>
<dbReference type="GO" id="GO:0015937">
    <property type="term" value="P:coenzyme A biosynthetic process"/>
    <property type="evidence" value="ECO:0007669"/>
    <property type="project" value="UniProtKB-UniRule"/>
</dbReference>
<keyword evidence="12 16" id="KW-0630">Potassium</keyword>
<evidence type="ECO:0000256" key="16">
    <source>
        <dbReference type="HAMAP-Rule" id="MF_01274"/>
    </source>
</evidence>
<dbReference type="Gene3D" id="3.30.420.40">
    <property type="match status" value="2"/>
</dbReference>
<evidence type="ECO:0000256" key="7">
    <source>
        <dbReference type="ARBA" id="ARBA00022490"/>
    </source>
</evidence>
<dbReference type="GO" id="GO:0004594">
    <property type="term" value="F:pantothenate kinase activity"/>
    <property type="evidence" value="ECO:0007669"/>
    <property type="project" value="UniProtKB-UniRule"/>
</dbReference>
<evidence type="ECO:0000256" key="10">
    <source>
        <dbReference type="ARBA" id="ARBA00022777"/>
    </source>
</evidence>
<reference evidence="17" key="1">
    <citation type="submission" date="2016-04" db="EMBL/GenBank/DDBJ databases">
        <authorList>
            <person name="Evans L.H."/>
            <person name="Alamgir A."/>
            <person name="Owens N."/>
            <person name="Weber N.D."/>
            <person name="Virtaneva K."/>
            <person name="Barbian K."/>
            <person name="Babar A."/>
            <person name="Rosenke K."/>
        </authorList>
    </citation>
    <scope>NUCLEOTIDE SEQUENCE</scope>
    <source>
        <strain evidence="17">86</strain>
    </source>
</reference>
<proteinExistence type="inferred from homology"/>
<keyword evidence="16" id="KW-0479">Metal-binding</keyword>
<dbReference type="NCBIfam" id="NF009855">
    <property type="entry name" value="PRK13321.1"/>
    <property type="match status" value="1"/>
</dbReference>
<evidence type="ECO:0000256" key="5">
    <source>
        <dbReference type="ARBA" id="ARBA00011738"/>
    </source>
</evidence>
<gene>
    <name evidence="16 17" type="primary">coaX</name>
    <name evidence="17" type="ORF">KL86APRO_10676</name>
</gene>
<comment type="cofactor">
    <cofactor evidence="2">
        <name>K(+)</name>
        <dbReference type="ChEBI" id="CHEBI:29103"/>
    </cofactor>
</comment>
<protein>
    <recommendedName>
        <fullName evidence="15 16">Type III pantothenate kinase</fullName>
        <ecNumber evidence="6 16">2.7.1.33</ecNumber>
    </recommendedName>
    <alternativeName>
        <fullName evidence="16">PanK-III</fullName>
    </alternativeName>
    <alternativeName>
        <fullName evidence="16">Pantothenic acid kinase</fullName>
    </alternativeName>
</protein>
<dbReference type="Pfam" id="PF03309">
    <property type="entry name" value="Pan_kinase"/>
    <property type="match status" value="1"/>
</dbReference>
<keyword evidence="7 16" id="KW-0963">Cytoplasm</keyword>
<dbReference type="AlphaFoldDB" id="A0A212J8L8"/>
<accession>A0A212J8L8</accession>
<dbReference type="GO" id="GO:0046872">
    <property type="term" value="F:metal ion binding"/>
    <property type="evidence" value="ECO:0007669"/>
    <property type="project" value="UniProtKB-KW"/>
</dbReference>
<keyword evidence="11 16" id="KW-0067">ATP-binding</keyword>
<dbReference type="HAMAP" id="MF_01274">
    <property type="entry name" value="Pantothen_kinase_3"/>
    <property type="match status" value="1"/>
</dbReference>
<dbReference type="PANTHER" id="PTHR34265:SF1">
    <property type="entry name" value="TYPE III PANTOTHENATE KINASE"/>
    <property type="match status" value="1"/>
</dbReference>
<comment type="subcellular location">
    <subcellularLocation>
        <location evidence="3 16">Cytoplasm</location>
    </subcellularLocation>
</comment>
<evidence type="ECO:0000313" key="17">
    <source>
        <dbReference type="EMBL" id="SBV95783.1"/>
    </source>
</evidence>
<feature type="binding site" evidence="16">
    <location>
        <position position="185"/>
    </location>
    <ligand>
        <name>substrate</name>
    </ligand>
</feature>
<evidence type="ECO:0000256" key="11">
    <source>
        <dbReference type="ARBA" id="ARBA00022840"/>
    </source>
</evidence>
<feature type="binding site" evidence="16">
    <location>
        <begin position="6"/>
        <end position="13"/>
    </location>
    <ligand>
        <name>ATP</name>
        <dbReference type="ChEBI" id="CHEBI:30616"/>
    </ligand>
</feature>
<dbReference type="InterPro" id="IPR043129">
    <property type="entry name" value="ATPase_NBD"/>
</dbReference>
<keyword evidence="9 16" id="KW-0547">Nucleotide-binding</keyword>
<keyword evidence="10 16" id="KW-0418">Kinase</keyword>
<dbReference type="NCBIfam" id="NF009848">
    <property type="entry name" value="PRK13318.1-6"/>
    <property type="match status" value="1"/>
</dbReference>
<sequence>MILTIDSGNTNVVFAVFEDGKLRATWRAANDTRRTADEFGIWLSQLMALEGIRREDITGAIIASVVPAIVYSLRSLCVRYFKVEPMVLGAANVDPGIRVLLDNPEEAGADRIANTVAAFATYGGPLIVLDFGTATTFDVVNAEGDFAGGCIAPGINLSLEALHMAAAKLPRVGIEPPPKVIGSSTVGAIKSGVFWGYVGLIEGIVKRICDEFGQPMKVVATGGLAALFNRHTEIIQHLDPDLTLRGLLQIYQRNVGR</sequence>
<organism evidence="17">
    <name type="scientific">uncultured Alphaproteobacteria bacterium</name>
    <dbReference type="NCBI Taxonomy" id="91750"/>
    <lineage>
        <taxon>Bacteria</taxon>
        <taxon>Pseudomonadati</taxon>
        <taxon>Pseudomonadota</taxon>
        <taxon>Alphaproteobacteria</taxon>
        <taxon>environmental samples</taxon>
    </lineage>
</organism>
<keyword evidence="13 16" id="KW-0173">Coenzyme A biosynthesis</keyword>
<keyword evidence="8 16" id="KW-0808">Transferase</keyword>
<dbReference type="UniPathway" id="UPA00241">
    <property type="reaction ID" value="UER00352"/>
</dbReference>
<dbReference type="EMBL" id="FLUO01000001">
    <property type="protein sequence ID" value="SBV95783.1"/>
    <property type="molecule type" value="Genomic_DNA"/>
</dbReference>
<evidence type="ECO:0000256" key="12">
    <source>
        <dbReference type="ARBA" id="ARBA00022958"/>
    </source>
</evidence>
<comment type="cofactor">
    <cofactor evidence="16">
        <name>NH4(+)</name>
        <dbReference type="ChEBI" id="CHEBI:28938"/>
    </cofactor>
    <cofactor evidence="16">
        <name>K(+)</name>
        <dbReference type="ChEBI" id="CHEBI:29103"/>
    </cofactor>
    <text evidence="16">A monovalent cation. Ammonium or potassium.</text>
</comment>
<evidence type="ECO:0000256" key="4">
    <source>
        <dbReference type="ARBA" id="ARBA00005225"/>
    </source>
</evidence>
<evidence type="ECO:0000256" key="15">
    <source>
        <dbReference type="ARBA" id="ARBA00040883"/>
    </source>
</evidence>
<feature type="binding site" evidence="16">
    <location>
        <position position="133"/>
    </location>
    <ligand>
        <name>ATP</name>
        <dbReference type="ChEBI" id="CHEBI:30616"/>
    </ligand>
</feature>
<comment type="caution">
    <text evidence="16">Lacks conserved residue(s) required for the propagation of feature annotation.</text>
</comment>
<dbReference type="SUPFAM" id="SSF53067">
    <property type="entry name" value="Actin-like ATPase domain"/>
    <property type="match status" value="2"/>
</dbReference>
<dbReference type="CDD" id="cd24015">
    <property type="entry name" value="ASKHA_NBD_PanK-III"/>
    <property type="match status" value="1"/>
</dbReference>
<dbReference type="PANTHER" id="PTHR34265">
    <property type="entry name" value="TYPE III PANTOTHENATE KINASE"/>
    <property type="match status" value="1"/>
</dbReference>
<dbReference type="GO" id="GO:0005737">
    <property type="term" value="C:cytoplasm"/>
    <property type="evidence" value="ECO:0007669"/>
    <property type="project" value="UniProtKB-SubCell"/>
</dbReference>
<evidence type="ECO:0000256" key="13">
    <source>
        <dbReference type="ARBA" id="ARBA00022993"/>
    </source>
</evidence>
<feature type="binding site" evidence="16">
    <location>
        <position position="130"/>
    </location>
    <ligand>
        <name>K(+)</name>
        <dbReference type="ChEBI" id="CHEBI:29103"/>
    </ligand>
</feature>
<feature type="active site" description="Proton acceptor" evidence="16">
    <location>
        <position position="110"/>
    </location>
</feature>
<feature type="binding site" evidence="16">
    <location>
        <begin position="108"/>
        <end position="111"/>
    </location>
    <ligand>
        <name>substrate</name>
    </ligand>
</feature>
<dbReference type="EC" id="2.7.1.33" evidence="6 16"/>
<evidence type="ECO:0000256" key="14">
    <source>
        <dbReference type="ARBA" id="ARBA00038036"/>
    </source>
</evidence>
<comment type="catalytic activity">
    <reaction evidence="1 16">
        <text>(R)-pantothenate + ATP = (R)-4'-phosphopantothenate + ADP + H(+)</text>
        <dbReference type="Rhea" id="RHEA:16373"/>
        <dbReference type="ChEBI" id="CHEBI:10986"/>
        <dbReference type="ChEBI" id="CHEBI:15378"/>
        <dbReference type="ChEBI" id="CHEBI:29032"/>
        <dbReference type="ChEBI" id="CHEBI:30616"/>
        <dbReference type="ChEBI" id="CHEBI:456216"/>
        <dbReference type="EC" id="2.7.1.33"/>
    </reaction>
</comment>
<dbReference type="NCBIfam" id="TIGR00671">
    <property type="entry name" value="baf"/>
    <property type="match status" value="1"/>
</dbReference>
<evidence type="ECO:0000256" key="1">
    <source>
        <dbReference type="ARBA" id="ARBA00001206"/>
    </source>
</evidence>
<comment type="similarity">
    <text evidence="14 16">Belongs to the type III pantothenate kinase family.</text>
</comment>
<evidence type="ECO:0000256" key="3">
    <source>
        <dbReference type="ARBA" id="ARBA00004496"/>
    </source>
</evidence>
<evidence type="ECO:0000256" key="8">
    <source>
        <dbReference type="ARBA" id="ARBA00022679"/>
    </source>
</evidence>
<comment type="function">
    <text evidence="16">Catalyzes the phosphorylation of pantothenate (Pan), the first step in CoA biosynthesis.</text>
</comment>
<comment type="subunit">
    <text evidence="5 16">Homodimer.</text>
</comment>
<dbReference type="InterPro" id="IPR004619">
    <property type="entry name" value="Type_III_PanK"/>
</dbReference>
<evidence type="ECO:0000256" key="2">
    <source>
        <dbReference type="ARBA" id="ARBA00001958"/>
    </source>
</evidence>
<comment type="pathway">
    <text evidence="4 16">Cofactor biosynthesis; coenzyme A biosynthesis; CoA from (R)-pantothenate: step 1/5.</text>
</comment>
<evidence type="ECO:0000256" key="6">
    <source>
        <dbReference type="ARBA" id="ARBA00012102"/>
    </source>
</evidence>
<name>A0A212J8L8_9PROT</name>